<evidence type="ECO:0000313" key="2">
    <source>
        <dbReference type="EMBL" id="DAD89307.1"/>
    </source>
</evidence>
<sequence length="161" mass="17651">MSIQHREDSIRDMKLERLGVTPPQDWNDVEQVRTAKKAEIGLACSAAIYAGIDVGGAHYSLTEHDQTELMAQFQTVKEGAKEVPYHADGELCRMYTAEEFTALTQAATAHVFYHRTYCNHLNAWIKRAGLDEIPAIVYGADLPADLAASMAALIEKAGGDA</sequence>
<accession>A0A8S5N556</accession>
<dbReference type="Pfam" id="PF14301">
    <property type="entry name" value="DUF4376"/>
    <property type="match status" value="1"/>
</dbReference>
<feature type="domain" description="DUF4376" evidence="1">
    <location>
        <begin position="31"/>
        <end position="132"/>
    </location>
</feature>
<dbReference type="InterPro" id="IPR025484">
    <property type="entry name" value="DUF4376"/>
</dbReference>
<reference evidence="2" key="1">
    <citation type="journal article" date="2021" name="Proc. Natl. Acad. Sci. U.S.A.">
        <title>A Catalog of Tens of Thousands of Viruses from Human Metagenomes Reveals Hidden Associations with Chronic Diseases.</title>
        <authorList>
            <person name="Tisza M.J."/>
            <person name="Buck C.B."/>
        </authorList>
    </citation>
    <scope>NUCLEOTIDE SEQUENCE</scope>
    <source>
        <strain evidence="2">Ct7Ux15</strain>
    </source>
</reference>
<dbReference type="EMBL" id="BK015058">
    <property type="protein sequence ID" value="DAD89307.1"/>
    <property type="molecule type" value="Genomic_DNA"/>
</dbReference>
<protein>
    <recommendedName>
        <fullName evidence="1">DUF4376 domain-containing protein</fullName>
    </recommendedName>
</protein>
<name>A0A8S5N556_9CAUD</name>
<evidence type="ECO:0000259" key="1">
    <source>
        <dbReference type="Pfam" id="PF14301"/>
    </source>
</evidence>
<proteinExistence type="predicted"/>
<organism evidence="2">
    <name type="scientific">Caudovirales sp. ct7Ux15</name>
    <dbReference type="NCBI Taxonomy" id="2826767"/>
    <lineage>
        <taxon>Viruses</taxon>
        <taxon>Duplodnaviria</taxon>
        <taxon>Heunggongvirae</taxon>
        <taxon>Uroviricota</taxon>
        <taxon>Caudoviricetes</taxon>
    </lineage>
</organism>